<dbReference type="SUPFAM" id="SSF48452">
    <property type="entry name" value="TPR-like"/>
    <property type="match status" value="1"/>
</dbReference>
<feature type="transmembrane region" description="Helical" evidence="5">
    <location>
        <begin position="67"/>
        <end position="84"/>
    </location>
</feature>
<dbReference type="PANTHER" id="PTHR37422:SF23">
    <property type="entry name" value="TEICHURONIC ACID BIOSYNTHESIS PROTEIN TUAE"/>
    <property type="match status" value="1"/>
</dbReference>
<dbReference type="InterPro" id="IPR007016">
    <property type="entry name" value="O-antigen_ligase-rel_domated"/>
</dbReference>
<proteinExistence type="predicted"/>
<dbReference type="PANTHER" id="PTHR37422">
    <property type="entry name" value="TEICHURONIC ACID BIOSYNTHESIS PROTEIN TUAE"/>
    <property type="match status" value="1"/>
</dbReference>
<evidence type="ECO:0000256" key="5">
    <source>
        <dbReference type="SAM" id="Phobius"/>
    </source>
</evidence>
<accession>A0A0G0EL16</accession>
<evidence type="ECO:0000256" key="4">
    <source>
        <dbReference type="ARBA" id="ARBA00023136"/>
    </source>
</evidence>
<dbReference type="GO" id="GO:0016020">
    <property type="term" value="C:membrane"/>
    <property type="evidence" value="ECO:0007669"/>
    <property type="project" value="UniProtKB-SubCell"/>
</dbReference>
<feature type="transmembrane region" description="Helical" evidence="5">
    <location>
        <begin position="90"/>
        <end position="111"/>
    </location>
</feature>
<feature type="transmembrane region" description="Helical" evidence="5">
    <location>
        <begin position="233"/>
        <end position="252"/>
    </location>
</feature>
<dbReference type="Pfam" id="PF04932">
    <property type="entry name" value="Wzy_C"/>
    <property type="match status" value="1"/>
</dbReference>
<dbReference type="InterPro" id="IPR011990">
    <property type="entry name" value="TPR-like_helical_dom_sf"/>
</dbReference>
<gene>
    <name evidence="7" type="ORF">US11_C0004G0081</name>
</gene>
<dbReference type="Gene3D" id="1.25.40.10">
    <property type="entry name" value="Tetratricopeptide repeat domain"/>
    <property type="match status" value="1"/>
</dbReference>
<evidence type="ECO:0000259" key="6">
    <source>
        <dbReference type="Pfam" id="PF04932"/>
    </source>
</evidence>
<feature type="domain" description="O-antigen ligase-related" evidence="6">
    <location>
        <begin position="216"/>
        <end position="397"/>
    </location>
</feature>
<dbReference type="EMBL" id="LBRS01000004">
    <property type="protein sequence ID" value="KKQ01810.1"/>
    <property type="molecule type" value="Genomic_DNA"/>
</dbReference>
<evidence type="ECO:0000256" key="1">
    <source>
        <dbReference type="ARBA" id="ARBA00004141"/>
    </source>
</evidence>
<keyword evidence="4 5" id="KW-0472">Membrane</keyword>
<feature type="transmembrane region" description="Helical" evidence="5">
    <location>
        <begin position="478"/>
        <end position="500"/>
    </location>
</feature>
<evidence type="ECO:0000313" key="7">
    <source>
        <dbReference type="EMBL" id="KKQ01810.1"/>
    </source>
</evidence>
<feature type="transmembrane region" description="Helical" evidence="5">
    <location>
        <begin position="35"/>
        <end position="55"/>
    </location>
</feature>
<feature type="transmembrane region" description="Helical" evidence="5">
    <location>
        <begin position="9"/>
        <end position="29"/>
    </location>
</feature>
<dbReference type="InterPro" id="IPR051533">
    <property type="entry name" value="WaaL-like"/>
</dbReference>
<dbReference type="STRING" id="1618480.US11_C0004G0081"/>
<comment type="caution">
    <text evidence="7">The sequence shown here is derived from an EMBL/GenBank/DDBJ whole genome shotgun (WGS) entry which is preliminary data.</text>
</comment>
<sequence length="712" mass="81808">MLNATIKYLYYLLFLLTPLIMLPFTSELFEFNKMLFIYIVTVCILFVWIIKSILLKKIILNKTVIDIPIFLFLISQIISTIFSIDKHTSFFGYYGRFNGGLLSIITYIILYYGMVSNLKRDDIFNVIKISLLGSILVILWGLPGRFGKDMTCLFFMGQFDNSCWTDQFHPETRLFSTLGQPNWLGAYLAVNFFLALFMILKKNAFALKTDLFWGAYILLNLTTLLFTRSRSAILSLFISLILFVILAVITSLKTTIYKNIKFITVLILSLLAVLFVVKTDISIIDNILNKPQNILSRFTLQQEIRKSAQSRQESQGYKVEISESSDIRKIVWKGAWELGKRFPFFGSGVETFAYAYYFVRPASHNLTSEWDYLYNKAHNEYLNYLATTGTFGLMSYLFVILFVSVYFLKQIAKSENITLSIALFSAYITVIFNNFFGFSTTTQQIYFYLIPAALIVAATKGKDTLITASKNTNSLKKVLLLTVASASSILLIIYFINYWLADVTFTKAETMSKSGNYQTAIPLYQKALKFKYEHVYQDKLSFVLANVAVLAAYQKQTDLSGKLVDLSKFYNKQSLQVSPENVLYWKTKAKNEYLFYQINLKTESLENGMKSLLKARQLAPTDPKIPYSLTIFYSLLSDEEKDSEKKVLYKNLSMKSISDTLALKPNFRDGYALKASLHKKYNETAEAKKAYQYILEKINPKDEESLKEIKSL</sequence>
<keyword evidence="3 5" id="KW-1133">Transmembrane helix</keyword>
<dbReference type="Proteomes" id="UP000034344">
    <property type="component" value="Unassembled WGS sequence"/>
</dbReference>
<reference evidence="7 8" key="1">
    <citation type="journal article" date="2015" name="Nature">
        <title>rRNA introns, odd ribosomes, and small enigmatic genomes across a large radiation of phyla.</title>
        <authorList>
            <person name="Brown C.T."/>
            <person name="Hug L.A."/>
            <person name="Thomas B.C."/>
            <person name="Sharon I."/>
            <person name="Castelle C.J."/>
            <person name="Singh A."/>
            <person name="Wilkins M.J."/>
            <person name="Williams K.H."/>
            <person name="Banfield J.F."/>
        </authorList>
    </citation>
    <scope>NUCLEOTIDE SEQUENCE [LARGE SCALE GENOMIC DNA]</scope>
</reference>
<evidence type="ECO:0000256" key="3">
    <source>
        <dbReference type="ARBA" id="ARBA00022989"/>
    </source>
</evidence>
<organism evidence="7 8">
    <name type="scientific">Candidatus Roizmanbacteria bacterium GW2011_GWA2_36_23</name>
    <dbReference type="NCBI Taxonomy" id="1618480"/>
    <lineage>
        <taxon>Bacteria</taxon>
        <taxon>Candidatus Roizmaniibacteriota</taxon>
    </lineage>
</organism>
<comment type="subcellular location">
    <subcellularLocation>
        <location evidence="1">Membrane</location>
        <topology evidence="1">Multi-pass membrane protein</topology>
    </subcellularLocation>
</comment>
<feature type="transmembrane region" description="Helical" evidence="5">
    <location>
        <begin position="259"/>
        <end position="277"/>
    </location>
</feature>
<feature type="transmembrane region" description="Helical" evidence="5">
    <location>
        <begin position="445"/>
        <end position="466"/>
    </location>
</feature>
<keyword evidence="2 5" id="KW-0812">Transmembrane</keyword>
<protein>
    <recommendedName>
        <fullName evidence="6">O-antigen ligase-related domain-containing protein</fullName>
    </recommendedName>
</protein>
<feature type="transmembrane region" description="Helical" evidence="5">
    <location>
        <begin position="381"/>
        <end position="407"/>
    </location>
</feature>
<evidence type="ECO:0000256" key="2">
    <source>
        <dbReference type="ARBA" id="ARBA00022692"/>
    </source>
</evidence>
<feature type="transmembrane region" description="Helical" evidence="5">
    <location>
        <begin position="419"/>
        <end position="439"/>
    </location>
</feature>
<dbReference type="AlphaFoldDB" id="A0A0G0EL16"/>
<name>A0A0G0EL16_9BACT</name>
<feature type="transmembrane region" description="Helical" evidence="5">
    <location>
        <begin position="123"/>
        <end position="142"/>
    </location>
</feature>
<feature type="transmembrane region" description="Helical" evidence="5">
    <location>
        <begin position="183"/>
        <end position="199"/>
    </location>
</feature>
<evidence type="ECO:0000313" key="8">
    <source>
        <dbReference type="Proteomes" id="UP000034344"/>
    </source>
</evidence>